<evidence type="ECO:0000256" key="3">
    <source>
        <dbReference type="ARBA" id="ARBA00023108"/>
    </source>
</evidence>
<proteinExistence type="inferred from homology"/>
<dbReference type="PANTHER" id="PTHR33469">
    <property type="entry name" value="PROTEIN ELF4-LIKE 4"/>
    <property type="match status" value="1"/>
</dbReference>
<dbReference type="AlphaFoldDB" id="A0A200PWW9"/>
<comment type="similarity">
    <text evidence="2">Belongs to the EARLY FLOWERING 4 family.</text>
</comment>
<accession>A0A200PWW9</accession>
<evidence type="ECO:0000256" key="1">
    <source>
        <dbReference type="ARBA" id="ARBA00004123"/>
    </source>
</evidence>
<keyword evidence="8" id="KW-1185">Reference proteome</keyword>
<feature type="compositionally biased region" description="Polar residues" evidence="5">
    <location>
        <begin position="1"/>
        <end position="11"/>
    </location>
</feature>
<gene>
    <name evidence="7" type="ORF">BVC80_9093g34</name>
</gene>
<keyword evidence="3" id="KW-0090">Biological rhythms</keyword>
<evidence type="ECO:0000313" key="7">
    <source>
        <dbReference type="EMBL" id="OVA02692.1"/>
    </source>
</evidence>
<dbReference type="GO" id="GO:0048511">
    <property type="term" value="P:rhythmic process"/>
    <property type="evidence" value="ECO:0007669"/>
    <property type="project" value="UniProtKB-KW"/>
</dbReference>
<name>A0A200PWW9_MACCD</name>
<comment type="caution">
    <text evidence="7">The sequence shown here is derived from an EMBL/GenBank/DDBJ whole genome shotgun (WGS) entry which is preliminary data.</text>
</comment>
<dbReference type="PANTHER" id="PTHR33469:SF5">
    <property type="entry name" value="PROTEIN EARLY FLOWERING 4"/>
    <property type="match status" value="1"/>
</dbReference>
<evidence type="ECO:0000256" key="2">
    <source>
        <dbReference type="ARBA" id="ARBA00009514"/>
    </source>
</evidence>
<dbReference type="InParanoid" id="A0A200PWW9"/>
<comment type="subcellular location">
    <subcellularLocation>
        <location evidence="1">Nucleus</location>
    </subcellularLocation>
</comment>
<evidence type="ECO:0000313" key="8">
    <source>
        <dbReference type="Proteomes" id="UP000195402"/>
    </source>
</evidence>
<dbReference type="InterPro" id="IPR009741">
    <property type="entry name" value="EARLY_FLOWERING_4_dom"/>
</dbReference>
<reference evidence="7 8" key="1">
    <citation type="journal article" date="2017" name="Mol. Plant">
        <title>The Genome of Medicinal Plant Macleaya cordata Provides New Insights into Benzylisoquinoline Alkaloids Metabolism.</title>
        <authorList>
            <person name="Liu X."/>
            <person name="Liu Y."/>
            <person name="Huang P."/>
            <person name="Ma Y."/>
            <person name="Qing Z."/>
            <person name="Tang Q."/>
            <person name="Cao H."/>
            <person name="Cheng P."/>
            <person name="Zheng Y."/>
            <person name="Yuan Z."/>
            <person name="Zhou Y."/>
            <person name="Liu J."/>
            <person name="Tang Z."/>
            <person name="Zhuo Y."/>
            <person name="Zhang Y."/>
            <person name="Yu L."/>
            <person name="Huang J."/>
            <person name="Yang P."/>
            <person name="Peng Q."/>
            <person name="Zhang J."/>
            <person name="Jiang W."/>
            <person name="Zhang Z."/>
            <person name="Lin K."/>
            <person name="Ro D.K."/>
            <person name="Chen X."/>
            <person name="Xiong X."/>
            <person name="Shang Y."/>
            <person name="Huang S."/>
            <person name="Zeng J."/>
        </authorList>
    </citation>
    <scope>NUCLEOTIDE SEQUENCE [LARGE SCALE GENOMIC DNA]</scope>
    <source>
        <strain evidence="8">cv. BLH2017</strain>
        <tissue evidence="7">Root</tissue>
    </source>
</reference>
<protein>
    <recommendedName>
        <fullName evidence="6">Protein EARLY FLOWERING 4 domain-containing protein</fullName>
    </recommendedName>
</protein>
<dbReference type="OMA" id="HENMVIN"/>
<dbReference type="GO" id="GO:0042753">
    <property type="term" value="P:positive regulation of circadian rhythm"/>
    <property type="evidence" value="ECO:0007669"/>
    <property type="project" value="InterPro"/>
</dbReference>
<evidence type="ECO:0000259" key="6">
    <source>
        <dbReference type="Pfam" id="PF07011"/>
    </source>
</evidence>
<dbReference type="Pfam" id="PF07011">
    <property type="entry name" value="Elf4"/>
    <property type="match status" value="1"/>
</dbReference>
<dbReference type="InterPro" id="IPR040462">
    <property type="entry name" value="EARLY_FLOWERING_4"/>
</dbReference>
<sequence length="155" mass="17529">MTTLDSSSGVESSMDDNSLDHQNTITTHCLNGDGIADQDDVLEDGDREIWKTISKSFRQVQTFLDQNRILIQQVNENHQSKLPDNLTKNVALIREINGNISKVVSLYSDLSTNFSSFFHQRRVIKNKVESEEETTDPSISDDECGISIFMFNPQT</sequence>
<dbReference type="EMBL" id="MVGT01003948">
    <property type="protein sequence ID" value="OVA02692.1"/>
    <property type="molecule type" value="Genomic_DNA"/>
</dbReference>
<dbReference type="GO" id="GO:0009649">
    <property type="term" value="P:entrainment of circadian clock"/>
    <property type="evidence" value="ECO:0007669"/>
    <property type="project" value="TreeGrafter"/>
</dbReference>
<dbReference type="OrthoDB" id="1895690at2759"/>
<organism evidence="7 8">
    <name type="scientific">Macleaya cordata</name>
    <name type="common">Five-seeded plume-poppy</name>
    <name type="synonym">Bocconia cordata</name>
    <dbReference type="NCBI Taxonomy" id="56857"/>
    <lineage>
        <taxon>Eukaryota</taxon>
        <taxon>Viridiplantae</taxon>
        <taxon>Streptophyta</taxon>
        <taxon>Embryophyta</taxon>
        <taxon>Tracheophyta</taxon>
        <taxon>Spermatophyta</taxon>
        <taxon>Magnoliopsida</taxon>
        <taxon>Ranunculales</taxon>
        <taxon>Papaveraceae</taxon>
        <taxon>Papaveroideae</taxon>
        <taxon>Macleaya</taxon>
    </lineage>
</organism>
<dbReference type="STRING" id="56857.A0A200PWW9"/>
<feature type="domain" description="Protein EARLY FLOWERING 4" evidence="6">
    <location>
        <begin position="45"/>
        <end position="122"/>
    </location>
</feature>
<keyword evidence="4" id="KW-0539">Nucleus</keyword>
<evidence type="ECO:0000256" key="4">
    <source>
        <dbReference type="ARBA" id="ARBA00023242"/>
    </source>
</evidence>
<dbReference type="GO" id="GO:0005634">
    <property type="term" value="C:nucleus"/>
    <property type="evidence" value="ECO:0007669"/>
    <property type="project" value="UniProtKB-SubCell"/>
</dbReference>
<feature type="region of interest" description="Disordered" evidence="5">
    <location>
        <begin position="1"/>
        <end position="21"/>
    </location>
</feature>
<dbReference type="Proteomes" id="UP000195402">
    <property type="component" value="Unassembled WGS sequence"/>
</dbReference>
<evidence type="ECO:0000256" key="5">
    <source>
        <dbReference type="SAM" id="MobiDB-lite"/>
    </source>
</evidence>